<protein>
    <submittedName>
        <fullName evidence="1">Uncharacterized protein</fullName>
    </submittedName>
</protein>
<gene>
    <name evidence="1" type="ORF">D9V34_12090</name>
</gene>
<accession>A0A3L7AP06</accession>
<proteinExistence type="predicted"/>
<evidence type="ECO:0000313" key="1">
    <source>
        <dbReference type="EMBL" id="RLP81361.1"/>
    </source>
</evidence>
<keyword evidence="2" id="KW-1185">Reference proteome</keyword>
<reference evidence="1 2" key="1">
    <citation type="submission" date="2018-10" db="EMBL/GenBank/DDBJ databases">
        <authorList>
            <person name="Li J."/>
        </authorList>
    </citation>
    <scope>NUCLEOTIDE SEQUENCE [LARGE SCALE GENOMIC DNA]</scope>
    <source>
        <strain evidence="1 2">JCM 11654</strain>
    </source>
</reference>
<dbReference type="EMBL" id="RCUY01000010">
    <property type="protein sequence ID" value="RLP81361.1"/>
    <property type="molecule type" value="Genomic_DNA"/>
</dbReference>
<sequence>MGIELIVKSDVPMRTKSVRHSAMNCFTQGDLGDTNRRVQVGGNMTVKNIQLDCLPFSPGGGTKAAQSLRR</sequence>
<evidence type="ECO:0000313" key="2">
    <source>
        <dbReference type="Proteomes" id="UP000269438"/>
    </source>
</evidence>
<comment type="caution">
    <text evidence="1">The sequence shown here is derived from an EMBL/GenBank/DDBJ whole genome shotgun (WGS) entry which is preliminary data.</text>
</comment>
<dbReference type="Proteomes" id="UP000269438">
    <property type="component" value="Unassembled WGS sequence"/>
</dbReference>
<organism evidence="1 2">
    <name type="scientific">Mycetocola lacteus</name>
    <dbReference type="NCBI Taxonomy" id="76637"/>
    <lineage>
        <taxon>Bacteria</taxon>
        <taxon>Bacillati</taxon>
        <taxon>Actinomycetota</taxon>
        <taxon>Actinomycetes</taxon>
        <taxon>Micrococcales</taxon>
        <taxon>Microbacteriaceae</taxon>
        <taxon>Mycetocola</taxon>
    </lineage>
</organism>
<name>A0A3L7AP06_9MICO</name>
<dbReference type="AlphaFoldDB" id="A0A3L7AP06"/>